<dbReference type="AlphaFoldDB" id="A0A7R9G4D6"/>
<accession>A0A7R9G4D6</accession>
<reference evidence="1" key="1">
    <citation type="submission" date="2020-11" db="EMBL/GenBank/DDBJ databases">
        <authorList>
            <person name="Tran Van P."/>
        </authorList>
    </citation>
    <scope>NUCLEOTIDE SEQUENCE</scope>
</reference>
<sequence>MLYEVTNQRHPFKEALRQRVSEAGTKLKRKVEQNIDTLITGSGYKGRHQDVCARAITNIFNTLFPLEEADSKRVIIAMSVRNNFTPYAQLEKCGTNCAMYKRTEWQELGSYKLVVSKFFSNMQPPQKISLTNHEIS</sequence>
<evidence type="ECO:0000313" key="1">
    <source>
        <dbReference type="EMBL" id="CAD7266630.1"/>
    </source>
</evidence>
<dbReference type="EMBL" id="OC007334">
    <property type="protein sequence ID" value="CAD7266630.1"/>
    <property type="molecule type" value="Genomic_DNA"/>
</dbReference>
<proteinExistence type="predicted"/>
<protein>
    <submittedName>
        <fullName evidence="1">Uncharacterized protein</fullName>
    </submittedName>
</protein>
<gene>
    <name evidence="1" type="ORF">TSIB3V08_LOCUS10646</name>
</gene>
<name>A0A7R9G4D6_TIMSH</name>
<organism evidence="1">
    <name type="scientific">Timema shepardi</name>
    <name type="common">Walking stick</name>
    <dbReference type="NCBI Taxonomy" id="629360"/>
    <lineage>
        <taxon>Eukaryota</taxon>
        <taxon>Metazoa</taxon>
        <taxon>Ecdysozoa</taxon>
        <taxon>Arthropoda</taxon>
        <taxon>Hexapoda</taxon>
        <taxon>Insecta</taxon>
        <taxon>Pterygota</taxon>
        <taxon>Neoptera</taxon>
        <taxon>Polyneoptera</taxon>
        <taxon>Phasmatodea</taxon>
        <taxon>Timematodea</taxon>
        <taxon>Timematoidea</taxon>
        <taxon>Timematidae</taxon>
        <taxon>Timema</taxon>
    </lineage>
</organism>